<feature type="compositionally biased region" description="Polar residues" evidence="4">
    <location>
        <begin position="567"/>
        <end position="583"/>
    </location>
</feature>
<feature type="compositionally biased region" description="Acidic residues" evidence="4">
    <location>
        <begin position="842"/>
        <end position="860"/>
    </location>
</feature>
<feature type="region of interest" description="Disordered" evidence="4">
    <location>
        <begin position="983"/>
        <end position="1019"/>
    </location>
</feature>
<dbReference type="GO" id="GO:0019205">
    <property type="term" value="F:nucleobase-containing compound kinase activity"/>
    <property type="evidence" value="ECO:0007669"/>
    <property type="project" value="InterPro"/>
</dbReference>
<dbReference type="GO" id="GO:0005524">
    <property type="term" value="F:ATP binding"/>
    <property type="evidence" value="ECO:0007669"/>
    <property type="project" value="InterPro"/>
</dbReference>
<accession>A0AA88NT45</accession>
<feature type="region of interest" description="Disordered" evidence="4">
    <location>
        <begin position="674"/>
        <end position="698"/>
    </location>
</feature>
<feature type="region of interest" description="Disordered" evidence="4">
    <location>
        <begin position="813"/>
        <end position="860"/>
    </location>
</feature>
<dbReference type="InterPro" id="IPR027417">
    <property type="entry name" value="P-loop_NTPase"/>
</dbReference>
<evidence type="ECO:0000313" key="5">
    <source>
        <dbReference type="EMBL" id="KAK2863800.1"/>
    </source>
</evidence>
<feature type="compositionally biased region" description="Low complexity" evidence="4">
    <location>
        <begin position="825"/>
        <end position="839"/>
    </location>
</feature>
<feature type="compositionally biased region" description="Acidic residues" evidence="4">
    <location>
        <begin position="175"/>
        <end position="192"/>
    </location>
</feature>
<feature type="compositionally biased region" description="Acidic residues" evidence="4">
    <location>
        <begin position="814"/>
        <end position="824"/>
    </location>
</feature>
<dbReference type="Gene3D" id="3.40.50.300">
    <property type="entry name" value="P-loop containing nucleotide triphosphate hydrolases"/>
    <property type="match status" value="4"/>
</dbReference>
<feature type="compositionally biased region" description="Acidic residues" evidence="4">
    <location>
        <begin position="680"/>
        <end position="695"/>
    </location>
</feature>
<name>A0AA88NT45_TACVA</name>
<evidence type="ECO:0000256" key="3">
    <source>
        <dbReference type="ARBA" id="ARBA00022777"/>
    </source>
</evidence>
<dbReference type="GO" id="GO:0006139">
    <property type="term" value="P:nucleobase-containing compound metabolic process"/>
    <property type="evidence" value="ECO:0007669"/>
    <property type="project" value="InterPro"/>
</dbReference>
<feature type="compositionally biased region" description="Acidic residues" evidence="4">
    <location>
        <begin position="1031"/>
        <end position="1046"/>
    </location>
</feature>
<dbReference type="SUPFAM" id="SSF52540">
    <property type="entry name" value="P-loop containing nucleoside triphosphate hydrolases"/>
    <property type="match status" value="4"/>
</dbReference>
<feature type="compositionally biased region" description="Basic and acidic residues" evidence="4">
    <location>
        <begin position="557"/>
        <end position="566"/>
    </location>
</feature>
<keyword evidence="3" id="KW-0418">Kinase</keyword>
<evidence type="ECO:0000256" key="2">
    <source>
        <dbReference type="ARBA" id="ARBA00022741"/>
    </source>
</evidence>
<feature type="region of interest" description="Disordered" evidence="4">
    <location>
        <begin position="557"/>
        <end position="583"/>
    </location>
</feature>
<feature type="compositionally biased region" description="Acidic residues" evidence="4">
    <location>
        <begin position="991"/>
        <end position="1004"/>
    </location>
</feature>
<keyword evidence="6" id="KW-1185">Reference proteome</keyword>
<sequence>MTSPGPDAALSDCLLEDEAENKFLCSKPACFIILGKPGIGKSTLARVFAQTWGCVLIDDTELLISHIRNGTEQGKELLAILAEGKSIPEEKMLTLVLEKLKTPEVENYGYILSCLPSMSEEYLKIHEQIDLIKKQKLPPDVIINIKCAEKDLIKRLAGQKQLPTKEQRGPVAKSDEEEEVEEEEEEEDEQAVVEETDLVRLKENYPEEASRRILLYKETMLKPLEDFMAAHDPQYLFELDGNKDPEEILRCLIARLDCMAVRRAAVPVQLLNADEAEMDKDSEMDSEEMLQILSRSRTIAPGFHWHRSRWGCTCPVALKEGKMIKGKPEFSVSFLNKFYVLSSKEALQKFMVKPRWYLLPPMPRPPCKVSVIGPPQSGKSTLCSLLAEHYGAVVMDIKKLKEVVMEKIRQEMMEKARQDATISALEKVKVKDDVKESEMEVTEDHPEVQALVEEAMNEAEKMPIEPRDDMCTEVLEQWIREIEAEDADVEFKRGWVLDNYPTTKDQLALIQDLHPDLIPDVVFCLQDIKEEGGTVLRRIYAQNKEEVDADVLAELRGEQRQKEPERQGTQQQAQDSEIDSQTEGLSTLEAVPEEPDVNELMLPSTWEHGYPPGPAMEKYKLQLKKFMQEWNSMESSITWTCAVLEISDRTAQSLLQEMINQMERPFQYMAQEMSSTDLNKEEEDVEEDEDEAEESSTERWLGDTNMYCPVVLKEKGTLVPCTNDIAAKYREKIYYFSSSKASKKFMQTPEIYAPTSQLLKPPALRIFLLGVRGSGKSTHGQWLADQLGLFHIQFRELLQEMILAKTQARVPYADDVEPPEEPPEELQSLLQEQTQSTTSAVESEDEWSQKEDAEEPSALTDEDEFIKSYLSDGQPLPHKIMEKVLLEIWHHEPYKSRGFILEGFPQLPEEMSFLVEHDLYPDTVIIMSVEVSEVVKRLLPPRLDRWRDRCTRRREQMQLLKELRSKIREEAIAQRRAELLSEYASKSLREETEEEGGHEEESDEEGGHEKESDEEQPNWEEQLEDMLQNEFPEEGPEDREEEETEASAENRIGTEISDRFEKDESNLNTMLELLAENRIPHLTVSAGRKPHIVRTQLVKQVKPMVENREALFQRCHPVNYATAQKLLYSSYKYYSAFGCWDPIRYAEGEPIQHIQDPLKPSFPVLFHNFVYFFASKETRNSFMINPMKYLRLPKPNPPLPIKIAIIGSPKSGKTTVARMFAREYGLAHLSIDGVMQTVLSIQGNTELAREMQKCLSIEGLTMPDELTIQCLEVVLLNLVCSTRGYVLDGFPKTKRQADLMAAHRIIPIQVIELQVNRDEMLRRGMNEQMKTNGIQREVGELRKHFHQQYQNWVPVDAHKSSWWVWHWVREEVKISMRCIHNYLKRIRKDKAASIHRLCITPRELQSRLGEFGHYCPVSLALHNHLVDGSLDTSLELAVEFRRRYYKMASREYLKKFLEAPEQFVSPNVPHKLPLPELLPRKLSASQVKSRFPQQVELKGFCPVTYLDGQQRYKALVRGNVDFAVEYQEKIYIFETEEKQHKFLRSPDTYWNQKLPHKLPPIGEPVQLTSLPMLGYLEQGVARAIIRGLTELGNLKPKFPYLSVKKSAVLYLVLYLKAYKRTSTYTQKMYKKKLLQYEDDCQLIVYLSSTMTQKYKPPHELPVDFKHKLHRFLALKDSNKTV</sequence>
<reference evidence="5" key="1">
    <citation type="submission" date="2023-08" db="EMBL/GenBank/DDBJ databases">
        <title>Pelteobagrus vachellii genome.</title>
        <authorList>
            <person name="Liu H."/>
        </authorList>
    </citation>
    <scope>NUCLEOTIDE SEQUENCE</scope>
    <source>
        <strain evidence="5">PRFRI_2022a</strain>
        <tissue evidence="5">Muscle</tissue>
    </source>
</reference>
<keyword evidence="2" id="KW-0547">Nucleotide-binding</keyword>
<dbReference type="Pfam" id="PF00406">
    <property type="entry name" value="ADK"/>
    <property type="match status" value="2"/>
</dbReference>
<evidence type="ECO:0000313" key="6">
    <source>
        <dbReference type="Proteomes" id="UP001187315"/>
    </source>
</evidence>
<proteinExistence type="predicted"/>
<feature type="region of interest" description="Disordered" evidence="4">
    <location>
        <begin position="163"/>
        <end position="192"/>
    </location>
</feature>
<dbReference type="PANTHER" id="PTHR23359">
    <property type="entry name" value="NUCLEOTIDE KINASE"/>
    <property type="match status" value="1"/>
</dbReference>
<keyword evidence="1" id="KW-0808">Transferase</keyword>
<dbReference type="Proteomes" id="UP001187315">
    <property type="component" value="Unassembled WGS sequence"/>
</dbReference>
<feature type="region of interest" description="Disordered" evidence="4">
    <location>
        <begin position="1031"/>
        <end position="1061"/>
    </location>
</feature>
<dbReference type="InterPro" id="IPR000850">
    <property type="entry name" value="Adenylat/UMP-CMP_kin"/>
</dbReference>
<dbReference type="EMBL" id="JAVHJS010000003">
    <property type="protein sequence ID" value="KAK2863800.1"/>
    <property type="molecule type" value="Genomic_DNA"/>
</dbReference>
<gene>
    <name evidence="5" type="ORF">Q7C36_002954</name>
</gene>
<evidence type="ECO:0000256" key="4">
    <source>
        <dbReference type="SAM" id="MobiDB-lite"/>
    </source>
</evidence>
<evidence type="ECO:0000256" key="1">
    <source>
        <dbReference type="ARBA" id="ARBA00022679"/>
    </source>
</evidence>
<comment type="caution">
    <text evidence="5">The sequence shown here is derived from an EMBL/GenBank/DDBJ whole genome shotgun (WGS) entry which is preliminary data.</text>
</comment>
<protein>
    <submittedName>
        <fullName evidence="5">Uncharacterized protein</fullName>
    </submittedName>
</protein>
<organism evidence="5 6">
    <name type="scientific">Tachysurus vachellii</name>
    <name type="common">Darkbarbel catfish</name>
    <name type="synonym">Pelteobagrus vachellii</name>
    <dbReference type="NCBI Taxonomy" id="175792"/>
    <lineage>
        <taxon>Eukaryota</taxon>
        <taxon>Metazoa</taxon>
        <taxon>Chordata</taxon>
        <taxon>Craniata</taxon>
        <taxon>Vertebrata</taxon>
        <taxon>Euteleostomi</taxon>
        <taxon>Actinopterygii</taxon>
        <taxon>Neopterygii</taxon>
        <taxon>Teleostei</taxon>
        <taxon>Ostariophysi</taxon>
        <taxon>Siluriformes</taxon>
        <taxon>Bagridae</taxon>
        <taxon>Tachysurus</taxon>
    </lineage>
</organism>